<dbReference type="InterPro" id="IPR013325">
    <property type="entry name" value="RNA_pol_sigma_r2"/>
</dbReference>
<dbReference type="InterPro" id="IPR013324">
    <property type="entry name" value="RNA_pol_sigma_r3/r4-like"/>
</dbReference>
<keyword evidence="5" id="KW-0804">Transcription</keyword>
<evidence type="ECO:0000256" key="3">
    <source>
        <dbReference type="ARBA" id="ARBA00023082"/>
    </source>
</evidence>
<dbReference type="InterPro" id="IPR007627">
    <property type="entry name" value="RNA_pol_sigma70_r2"/>
</dbReference>
<dbReference type="InterPro" id="IPR014284">
    <property type="entry name" value="RNA_pol_sigma-70_dom"/>
</dbReference>
<gene>
    <name evidence="8" type="ORF">O0S08_28410</name>
</gene>
<protein>
    <submittedName>
        <fullName evidence="8">Sigma-70 family RNA polymerase sigma factor</fullName>
    </submittedName>
</protein>
<dbReference type="SUPFAM" id="SSF88946">
    <property type="entry name" value="Sigma2 domain of RNA polymerase sigma factors"/>
    <property type="match status" value="1"/>
</dbReference>
<dbReference type="NCBIfam" id="TIGR02937">
    <property type="entry name" value="sigma70-ECF"/>
    <property type="match status" value="1"/>
</dbReference>
<evidence type="ECO:0000256" key="4">
    <source>
        <dbReference type="ARBA" id="ARBA00023125"/>
    </source>
</evidence>
<dbReference type="InterPro" id="IPR036388">
    <property type="entry name" value="WH-like_DNA-bd_sf"/>
</dbReference>
<name>A0ABY7GT84_9BACT</name>
<evidence type="ECO:0000259" key="7">
    <source>
        <dbReference type="Pfam" id="PF08281"/>
    </source>
</evidence>
<keyword evidence="3" id="KW-0731">Sigma factor</keyword>
<organism evidence="8 9">
    <name type="scientific">Nannocystis punicea</name>
    <dbReference type="NCBI Taxonomy" id="2995304"/>
    <lineage>
        <taxon>Bacteria</taxon>
        <taxon>Pseudomonadati</taxon>
        <taxon>Myxococcota</taxon>
        <taxon>Polyangia</taxon>
        <taxon>Nannocystales</taxon>
        <taxon>Nannocystaceae</taxon>
        <taxon>Nannocystis</taxon>
    </lineage>
</organism>
<accession>A0ABY7GT84</accession>
<evidence type="ECO:0000259" key="6">
    <source>
        <dbReference type="Pfam" id="PF04542"/>
    </source>
</evidence>
<keyword evidence="4" id="KW-0238">DNA-binding</keyword>
<dbReference type="Gene3D" id="1.10.10.10">
    <property type="entry name" value="Winged helix-like DNA-binding domain superfamily/Winged helix DNA-binding domain"/>
    <property type="match status" value="1"/>
</dbReference>
<dbReference type="PANTHER" id="PTHR43133:SF8">
    <property type="entry name" value="RNA POLYMERASE SIGMA FACTOR HI_1459-RELATED"/>
    <property type="match status" value="1"/>
</dbReference>
<dbReference type="EMBL" id="CP114040">
    <property type="protein sequence ID" value="WAS90136.1"/>
    <property type="molecule type" value="Genomic_DNA"/>
</dbReference>
<comment type="similarity">
    <text evidence="1">Belongs to the sigma-70 factor family. ECF subfamily.</text>
</comment>
<keyword evidence="9" id="KW-1185">Reference proteome</keyword>
<proteinExistence type="inferred from homology"/>
<evidence type="ECO:0000256" key="2">
    <source>
        <dbReference type="ARBA" id="ARBA00023015"/>
    </source>
</evidence>
<dbReference type="InterPro" id="IPR013249">
    <property type="entry name" value="RNA_pol_sigma70_r4_t2"/>
</dbReference>
<evidence type="ECO:0000313" key="9">
    <source>
        <dbReference type="Proteomes" id="UP001164459"/>
    </source>
</evidence>
<dbReference type="Pfam" id="PF04542">
    <property type="entry name" value="Sigma70_r2"/>
    <property type="match status" value="1"/>
</dbReference>
<evidence type="ECO:0000256" key="5">
    <source>
        <dbReference type="ARBA" id="ARBA00023163"/>
    </source>
</evidence>
<feature type="domain" description="RNA polymerase sigma factor 70 region 4 type 2" evidence="7">
    <location>
        <begin position="112"/>
        <end position="162"/>
    </location>
</feature>
<feature type="domain" description="RNA polymerase sigma-70 region 2" evidence="6">
    <location>
        <begin position="15"/>
        <end position="81"/>
    </location>
</feature>
<evidence type="ECO:0000313" key="8">
    <source>
        <dbReference type="EMBL" id="WAS90136.1"/>
    </source>
</evidence>
<dbReference type="Proteomes" id="UP001164459">
    <property type="component" value="Chromosome"/>
</dbReference>
<sequence>MPLSQAAPPDFAAVYRANYGFVWRTVRHLGVDPARVDDAVQDTFLVVYRRLPEFAGRAALRTWLFEIARRIASRYRRSAAREEPRRCALSEAELVASAAEAPLAQAEAAAILQGFLDGLDRDQAVVFVMTELEQWQAPEIAAELGVNLNTVYSRLRAARRELDRMVRRLDARDRRARPRRGAQVLAALVMVGPPWPPPWRLAAPRDAQVVSDMFSWTWPIDPSATPTVLAAGSPAFGLSLAGVGLGAVLVFGRPAPPEPVPPVAAAAREPAPASARTGALLAAEQPSPPIEVAAAVLAPRAADRALDGIGAPHGLPTTRPVGPSLAAEVTLLESIRAALLAADDRTTLELVARHQQRFPAGVFVEEAAAAAIEARCRLGEHDRARREAAAFVARWPASALAARVSALCRS</sequence>
<dbReference type="PANTHER" id="PTHR43133">
    <property type="entry name" value="RNA POLYMERASE ECF-TYPE SIGMA FACTO"/>
    <property type="match status" value="1"/>
</dbReference>
<dbReference type="RefSeq" id="WP_269032470.1">
    <property type="nucleotide sequence ID" value="NZ_CP114040.1"/>
</dbReference>
<evidence type="ECO:0000256" key="1">
    <source>
        <dbReference type="ARBA" id="ARBA00010641"/>
    </source>
</evidence>
<dbReference type="Gene3D" id="1.10.1740.10">
    <property type="match status" value="1"/>
</dbReference>
<dbReference type="SUPFAM" id="SSF88659">
    <property type="entry name" value="Sigma3 and sigma4 domains of RNA polymerase sigma factors"/>
    <property type="match status" value="1"/>
</dbReference>
<dbReference type="InterPro" id="IPR039425">
    <property type="entry name" value="RNA_pol_sigma-70-like"/>
</dbReference>
<dbReference type="Pfam" id="PF08281">
    <property type="entry name" value="Sigma70_r4_2"/>
    <property type="match status" value="1"/>
</dbReference>
<reference evidence="8" key="1">
    <citation type="submission" date="2022-11" db="EMBL/GenBank/DDBJ databases">
        <title>Minimal conservation of predation-associated metabolite biosynthetic gene clusters underscores biosynthetic potential of Myxococcota including descriptions for ten novel species: Archangium lansinium sp. nov., Myxococcus landrumus sp. nov., Nannocystis bai.</title>
        <authorList>
            <person name="Ahearne A."/>
            <person name="Stevens C."/>
            <person name="Dowd S."/>
        </authorList>
    </citation>
    <scope>NUCLEOTIDE SEQUENCE</scope>
    <source>
        <strain evidence="8">Fl3</strain>
    </source>
</reference>
<keyword evidence="2" id="KW-0805">Transcription regulation</keyword>